<dbReference type="Proteomes" id="UP000762253">
    <property type="component" value="Unassembled WGS sequence"/>
</dbReference>
<accession>A0ABX1MJ94</accession>
<sequence>MTKYHIVLHRPIDLDKIATEAENNKCPRHVMWILKQRLNAS</sequence>
<keyword evidence="2" id="KW-1185">Reference proteome</keyword>
<feature type="non-terminal residue" evidence="1">
    <location>
        <position position="41"/>
    </location>
</feature>
<dbReference type="EMBL" id="QMEC01000199">
    <property type="protein sequence ID" value="NMF66929.1"/>
    <property type="molecule type" value="Genomic_DNA"/>
</dbReference>
<proteinExistence type="predicted"/>
<protein>
    <submittedName>
        <fullName evidence="1">Glycosyl transferase</fullName>
    </submittedName>
</protein>
<keyword evidence="1" id="KW-0808">Transferase</keyword>
<comment type="caution">
    <text evidence="1">The sequence shown here is derived from an EMBL/GenBank/DDBJ whole genome shotgun (WGS) entry which is preliminary data.</text>
</comment>
<dbReference type="GO" id="GO:0016740">
    <property type="term" value="F:transferase activity"/>
    <property type="evidence" value="ECO:0007669"/>
    <property type="project" value="UniProtKB-KW"/>
</dbReference>
<organism evidence="1 2">
    <name type="scientific">Brasilonema octagenarum UFV-OR1</name>
    <dbReference type="NCBI Taxonomy" id="417115"/>
    <lineage>
        <taxon>Bacteria</taxon>
        <taxon>Bacillati</taxon>
        <taxon>Cyanobacteriota</taxon>
        <taxon>Cyanophyceae</taxon>
        <taxon>Nostocales</taxon>
        <taxon>Scytonemataceae</taxon>
        <taxon>Brasilonema</taxon>
        <taxon>Octagenarum group</taxon>
    </lineage>
</organism>
<reference evidence="1 2" key="1">
    <citation type="submission" date="2018-06" db="EMBL/GenBank/DDBJ databases">
        <title>Comparative genomics of Brasilonema spp. strains.</title>
        <authorList>
            <person name="Alvarenga D.O."/>
            <person name="Fiore M.F."/>
            <person name="Varani A.M."/>
        </authorList>
    </citation>
    <scope>NUCLEOTIDE SEQUENCE [LARGE SCALE GENOMIC DNA]</scope>
    <source>
        <strain evidence="1 2">UFV-OR1</strain>
    </source>
</reference>
<name>A0ABX1MJ94_9CYAN</name>
<evidence type="ECO:0000313" key="2">
    <source>
        <dbReference type="Proteomes" id="UP000762253"/>
    </source>
</evidence>
<gene>
    <name evidence="1" type="ORF">DP115_30955</name>
</gene>
<evidence type="ECO:0000313" key="1">
    <source>
        <dbReference type="EMBL" id="NMF66929.1"/>
    </source>
</evidence>